<organism evidence="1 2">
    <name type="scientific">Hibiscus sabdariffa</name>
    <name type="common">roselle</name>
    <dbReference type="NCBI Taxonomy" id="183260"/>
    <lineage>
        <taxon>Eukaryota</taxon>
        <taxon>Viridiplantae</taxon>
        <taxon>Streptophyta</taxon>
        <taxon>Embryophyta</taxon>
        <taxon>Tracheophyta</taxon>
        <taxon>Spermatophyta</taxon>
        <taxon>Magnoliopsida</taxon>
        <taxon>eudicotyledons</taxon>
        <taxon>Gunneridae</taxon>
        <taxon>Pentapetalae</taxon>
        <taxon>rosids</taxon>
        <taxon>malvids</taxon>
        <taxon>Malvales</taxon>
        <taxon>Malvaceae</taxon>
        <taxon>Malvoideae</taxon>
        <taxon>Hibiscus</taxon>
    </lineage>
</organism>
<reference evidence="1 2" key="1">
    <citation type="journal article" date="2024" name="G3 (Bethesda)">
        <title>Genome assembly of Hibiscus sabdariffa L. provides insights into metabolisms of medicinal natural products.</title>
        <authorList>
            <person name="Kim T."/>
        </authorList>
    </citation>
    <scope>NUCLEOTIDE SEQUENCE [LARGE SCALE GENOMIC DNA]</scope>
    <source>
        <strain evidence="1">TK-2024</strain>
        <tissue evidence="1">Old leaves</tissue>
    </source>
</reference>
<proteinExistence type="predicted"/>
<accession>A0ABR2B4D1</accession>
<name>A0ABR2B4D1_9ROSI</name>
<gene>
    <name evidence="1" type="ORF">V6N12_047016</name>
</gene>
<dbReference type="Proteomes" id="UP001472677">
    <property type="component" value="Unassembled WGS sequence"/>
</dbReference>
<dbReference type="EMBL" id="JBBPBM010000189">
    <property type="protein sequence ID" value="KAK8501431.1"/>
    <property type="molecule type" value="Genomic_DNA"/>
</dbReference>
<evidence type="ECO:0000313" key="2">
    <source>
        <dbReference type="Proteomes" id="UP001472677"/>
    </source>
</evidence>
<protein>
    <submittedName>
        <fullName evidence="1">Uncharacterized protein</fullName>
    </submittedName>
</protein>
<sequence>MWPPSLLWHADHSAIDRYKVHQQGFGWFNRQIIDVSLLVLFPNNFFGQGFPTLDACVRVPGYLVCQGFRSLDASPSWASVRALDGLMHRPITEVFLCIPLPLWLQFSGLIHMFAESCGLKRVLLCAHACHGATIWPFWPHFSVECTEFAPHQGLIPPRVVEQKGLCWCAQNALYVALASWHVTARCELPTLWWPIVRVALRFSHRCVRFDGLLCLPMRVAWLAPGARPCGLESTEACLVCVYLAHSWLPRHITWQASLLVWAGLWMPHYLARKLPSCFTLLLSQGLFT</sequence>
<keyword evidence="2" id="KW-1185">Reference proteome</keyword>
<evidence type="ECO:0000313" key="1">
    <source>
        <dbReference type="EMBL" id="KAK8501431.1"/>
    </source>
</evidence>
<comment type="caution">
    <text evidence="1">The sequence shown here is derived from an EMBL/GenBank/DDBJ whole genome shotgun (WGS) entry which is preliminary data.</text>
</comment>